<evidence type="ECO:0000256" key="1">
    <source>
        <dbReference type="ARBA" id="ARBA00000312"/>
    </source>
</evidence>
<dbReference type="SUPFAM" id="SSF52540">
    <property type="entry name" value="P-loop containing nucleoside triphosphate hydrolases"/>
    <property type="match status" value="1"/>
</dbReference>
<comment type="similarity">
    <text evidence="7 14">Belongs to the CobU/CobP family.</text>
</comment>
<evidence type="ECO:0000256" key="2">
    <source>
        <dbReference type="ARBA" id="ARBA00000711"/>
    </source>
</evidence>
<feature type="active site" description="GMP-histidine intermediate" evidence="15">
    <location>
        <position position="52"/>
    </location>
</feature>
<dbReference type="RefSeq" id="WP_033093304.1">
    <property type="nucleotide sequence ID" value="NZ_JQED01000015.1"/>
</dbReference>
<feature type="binding site" evidence="16">
    <location>
        <position position="64"/>
    </location>
    <ligand>
        <name>GTP</name>
        <dbReference type="ChEBI" id="CHEBI:37565"/>
    </ligand>
</feature>
<keyword evidence="13 14" id="KW-0342">GTP-binding</keyword>
<evidence type="ECO:0000256" key="10">
    <source>
        <dbReference type="ARBA" id="ARBA00022741"/>
    </source>
</evidence>
<dbReference type="InterPro" id="IPR003203">
    <property type="entry name" value="CobU/CobP"/>
</dbReference>
<evidence type="ECO:0000256" key="4">
    <source>
        <dbReference type="ARBA" id="ARBA00003889"/>
    </source>
</evidence>
<comment type="catalytic activity">
    <reaction evidence="3">
        <text>adenosylcob(III)inamide + GTP = adenosylcob(III)inamide phosphate + GDP + H(+)</text>
        <dbReference type="Rhea" id="RHEA:15765"/>
        <dbReference type="ChEBI" id="CHEBI:2480"/>
        <dbReference type="ChEBI" id="CHEBI:15378"/>
        <dbReference type="ChEBI" id="CHEBI:37565"/>
        <dbReference type="ChEBI" id="CHEBI:58189"/>
        <dbReference type="ChEBI" id="CHEBI:58502"/>
        <dbReference type="EC" id="2.7.1.156"/>
    </reaction>
</comment>
<evidence type="ECO:0000256" key="6">
    <source>
        <dbReference type="ARBA" id="ARBA00005159"/>
    </source>
</evidence>
<dbReference type="NCBIfam" id="NF004469">
    <property type="entry name" value="PRK05800.1"/>
    <property type="match status" value="1"/>
</dbReference>
<evidence type="ECO:0000256" key="15">
    <source>
        <dbReference type="PIRSR" id="PIRSR006135-1"/>
    </source>
</evidence>
<comment type="caution">
    <text evidence="17">The sequence shown here is derived from an EMBL/GenBank/DDBJ whole genome shotgun (WGS) entry which is preliminary data.</text>
</comment>
<protein>
    <recommendedName>
        <fullName evidence="14">Bifunctional adenosylcobalamin biosynthesis protein</fullName>
        <ecNumber evidence="14">2.7.1.156</ecNumber>
        <ecNumber evidence="14">2.7.7.62</ecNumber>
    </recommendedName>
</protein>
<evidence type="ECO:0000256" key="5">
    <source>
        <dbReference type="ARBA" id="ARBA00004692"/>
    </source>
</evidence>
<comment type="function">
    <text evidence="4 14">Catalyzes ATP-dependent phosphorylation of adenosylcobinamide and addition of GMP to adenosylcobinamide phosphate.</text>
</comment>
<keyword evidence="11 14" id="KW-0418">Kinase</keyword>
<dbReference type="Pfam" id="PF02283">
    <property type="entry name" value="CobU"/>
    <property type="match status" value="1"/>
</dbReference>
<dbReference type="Proteomes" id="UP000029843">
    <property type="component" value="Unassembled WGS sequence"/>
</dbReference>
<evidence type="ECO:0000256" key="8">
    <source>
        <dbReference type="ARBA" id="ARBA00022573"/>
    </source>
</evidence>
<dbReference type="PIRSF" id="PIRSF006135">
    <property type="entry name" value="CobU"/>
    <property type="match status" value="1"/>
</dbReference>
<evidence type="ECO:0000256" key="9">
    <source>
        <dbReference type="ARBA" id="ARBA00022679"/>
    </source>
</evidence>
<keyword evidence="12 14" id="KW-0067">ATP-binding</keyword>
<evidence type="ECO:0000313" key="18">
    <source>
        <dbReference type="Proteomes" id="UP000029843"/>
    </source>
</evidence>
<proteinExistence type="inferred from homology"/>
<keyword evidence="9 14" id="KW-0808">Transferase</keyword>
<dbReference type="EC" id="2.7.7.62" evidence="14"/>
<dbReference type="InterPro" id="IPR027417">
    <property type="entry name" value="P-loop_NTPase"/>
</dbReference>
<gene>
    <name evidence="17" type="ORF">ND2E_2547</name>
</gene>
<evidence type="ECO:0000256" key="3">
    <source>
        <dbReference type="ARBA" id="ARBA00001522"/>
    </source>
</evidence>
<evidence type="ECO:0000256" key="12">
    <source>
        <dbReference type="ARBA" id="ARBA00022840"/>
    </source>
</evidence>
<dbReference type="OrthoDB" id="9788370at2"/>
<feature type="binding site" evidence="16">
    <location>
        <begin position="7"/>
        <end position="14"/>
    </location>
    <ligand>
        <name>GTP</name>
        <dbReference type="ChEBI" id="CHEBI:37565"/>
    </ligand>
</feature>
<comment type="pathway">
    <text evidence="5 14">Cofactor biosynthesis; adenosylcobalamin biosynthesis; adenosylcobalamin from cob(II)yrinate a,c-diamide: step 6/7.</text>
</comment>
<evidence type="ECO:0000256" key="14">
    <source>
        <dbReference type="PIRNR" id="PIRNR006135"/>
    </source>
</evidence>
<evidence type="ECO:0000313" key="17">
    <source>
        <dbReference type="EMBL" id="KGJ93081.1"/>
    </source>
</evidence>
<dbReference type="Gene3D" id="3.40.50.300">
    <property type="entry name" value="P-loop containing nucleotide triphosphate hydrolases"/>
    <property type="match status" value="1"/>
</dbReference>
<dbReference type="PANTHER" id="PTHR34848:SF1">
    <property type="entry name" value="BIFUNCTIONAL ADENOSYLCOBALAMIN BIOSYNTHESIS PROTEIN COBU"/>
    <property type="match status" value="1"/>
</dbReference>
<keyword evidence="17" id="KW-0548">Nucleotidyltransferase</keyword>
<feature type="binding site" evidence="16">
    <location>
        <begin position="36"/>
        <end position="38"/>
    </location>
    <ligand>
        <name>GTP</name>
        <dbReference type="ChEBI" id="CHEBI:37565"/>
    </ligand>
</feature>
<dbReference type="PANTHER" id="PTHR34848">
    <property type="match status" value="1"/>
</dbReference>
<dbReference type="EC" id="2.7.1.156" evidence="14"/>
<dbReference type="GO" id="GO:0005525">
    <property type="term" value="F:GTP binding"/>
    <property type="evidence" value="ECO:0007669"/>
    <property type="project" value="UniProtKB-UniRule"/>
</dbReference>
<dbReference type="PATRIC" id="fig|28229.4.peg.1577"/>
<comment type="catalytic activity">
    <reaction evidence="1 14">
        <text>adenosylcob(III)inamide + ATP = adenosylcob(III)inamide phosphate + ADP + H(+)</text>
        <dbReference type="Rhea" id="RHEA:15769"/>
        <dbReference type="ChEBI" id="CHEBI:2480"/>
        <dbReference type="ChEBI" id="CHEBI:15378"/>
        <dbReference type="ChEBI" id="CHEBI:30616"/>
        <dbReference type="ChEBI" id="CHEBI:58502"/>
        <dbReference type="ChEBI" id="CHEBI:456216"/>
        <dbReference type="EC" id="2.7.1.156"/>
    </reaction>
</comment>
<comment type="pathway">
    <text evidence="6 14">Cofactor biosynthesis; adenosylcobalamin biosynthesis; adenosylcobalamin from cob(II)yrinate a,c-diamide: step 5/7.</text>
</comment>
<evidence type="ECO:0000256" key="13">
    <source>
        <dbReference type="ARBA" id="ARBA00023134"/>
    </source>
</evidence>
<name>A0A099KRF6_COLPS</name>
<accession>A0A099KRF6</accession>
<evidence type="ECO:0000256" key="16">
    <source>
        <dbReference type="PIRSR" id="PIRSR006135-2"/>
    </source>
</evidence>
<dbReference type="CDD" id="cd00544">
    <property type="entry name" value="CobU"/>
    <property type="match status" value="1"/>
</dbReference>
<keyword evidence="8 14" id="KW-0169">Cobalamin biosynthesis</keyword>
<dbReference type="AlphaFoldDB" id="A0A099KRF6"/>
<evidence type="ECO:0000256" key="7">
    <source>
        <dbReference type="ARBA" id="ARBA00007490"/>
    </source>
</evidence>
<evidence type="ECO:0000256" key="11">
    <source>
        <dbReference type="ARBA" id="ARBA00022777"/>
    </source>
</evidence>
<dbReference type="EMBL" id="JQED01000015">
    <property type="protein sequence ID" value="KGJ93081.1"/>
    <property type="molecule type" value="Genomic_DNA"/>
</dbReference>
<dbReference type="GO" id="GO:0043752">
    <property type="term" value="F:adenosylcobinamide kinase activity"/>
    <property type="evidence" value="ECO:0007669"/>
    <property type="project" value="UniProtKB-EC"/>
</dbReference>
<dbReference type="GO" id="GO:0008820">
    <property type="term" value="F:cobinamide phosphate guanylyltransferase activity"/>
    <property type="evidence" value="ECO:0007669"/>
    <property type="project" value="UniProtKB-UniRule"/>
</dbReference>
<feature type="binding site" evidence="16">
    <location>
        <position position="85"/>
    </location>
    <ligand>
        <name>GTP</name>
        <dbReference type="ChEBI" id="CHEBI:37565"/>
    </ligand>
</feature>
<reference evidence="17 18" key="1">
    <citation type="submission" date="2014-08" db="EMBL/GenBank/DDBJ databases">
        <title>Genomic and Phenotypic Diversity of Colwellia psychrerythraea strains from Disparate Marine Basins.</title>
        <authorList>
            <person name="Techtmann S.M."/>
            <person name="Stelling S.C."/>
            <person name="Utturkar S.M."/>
            <person name="Alshibli N."/>
            <person name="Harris A."/>
            <person name="Brown S.D."/>
            <person name="Hazen T.C."/>
        </authorList>
    </citation>
    <scope>NUCLEOTIDE SEQUENCE [LARGE SCALE GENOMIC DNA]</scope>
    <source>
        <strain evidence="17 18">ND2E</strain>
    </source>
</reference>
<organism evidence="17 18">
    <name type="scientific">Colwellia psychrerythraea</name>
    <name type="common">Vibrio psychroerythus</name>
    <dbReference type="NCBI Taxonomy" id="28229"/>
    <lineage>
        <taxon>Bacteria</taxon>
        <taxon>Pseudomonadati</taxon>
        <taxon>Pseudomonadota</taxon>
        <taxon>Gammaproteobacteria</taxon>
        <taxon>Alteromonadales</taxon>
        <taxon>Colwelliaceae</taxon>
        <taxon>Colwellia</taxon>
    </lineage>
</organism>
<comment type="catalytic activity">
    <reaction evidence="2 14">
        <text>adenosylcob(III)inamide phosphate + GTP + H(+) = adenosylcob(III)inamide-GDP + diphosphate</text>
        <dbReference type="Rhea" id="RHEA:22712"/>
        <dbReference type="ChEBI" id="CHEBI:15378"/>
        <dbReference type="ChEBI" id="CHEBI:33019"/>
        <dbReference type="ChEBI" id="CHEBI:37565"/>
        <dbReference type="ChEBI" id="CHEBI:58502"/>
        <dbReference type="ChEBI" id="CHEBI:60487"/>
        <dbReference type="EC" id="2.7.7.62"/>
    </reaction>
</comment>
<sequence length="183" mass="20473">MIHFILGGARSGKSRFAEQQVLELSVKKRKQAVYIATATAIDSEMDNRIAQHQNDRGDSWQLIECPLALAETLTNLDNNNVYLLDCLTLWLNNQLYAVDEESREKQAQHLQIEIDILAMRLASVDADIIIVSNEIGLGVIPMGESTRLYVDYCGWLNQKVADVSDKVTLVTAGIPLCIKKIDE</sequence>
<keyword evidence="10 14" id="KW-0547">Nucleotide-binding</keyword>
<dbReference type="UniPathway" id="UPA00148">
    <property type="reaction ID" value="UER00236"/>
</dbReference>
<dbReference type="GO" id="GO:0009236">
    <property type="term" value="P:cobalamin biosynthetic process"/>
    <property type="evidence" value="ECO:0007669"/>
    <property type="project" value="UniProtKB-UniRule"/>
</dbReference>
<dbReference type="GO" id="GO:0005524">
    <property type="term" value="F:ATP binding"/>
    <property type="evidence" value="ECO:0007669"/>
    <property type="project" value="UniProtKB-UniRule"/>
</dbReference>